<keyword evidence="4 5" id="KW-0067">ATP-binding</keyword>
<feature type="binding site" evidence="5">
    <location>
        <position position="41"/>
    </location>
    <ligand>
        <name>ATP</name>
        <dbReference type="ChEBI" id="CHEBI:30616"/>
    </ligand>
</feature>
<dbReference type="SUPFAM" id="SSF56112">
    <property type="entry name" value="Protein kinase-like (PK-like)"/>
    <property type="match status" value="1"/>
</dbReference>
<feature type="transmembrane region" description="Helical" evidence="6">
    <location>
        <begin position="345"/>
        <end position="364"/>
    </location>
</feature>
<evidence type="ECO:0000256" key="5">
    <source>
        <dbReference type="PROSITE-ProRule" id="PRU10141"/>
    </source>
</evidence>
<dbReference type="InterPro" id="IPR008271">
    <property type="entry name" value="Ser/Thr_kinase_AS"/>
</dbReference>
<keyword evidence="6" id="KW-0472">Membrane</keyword>
<dbReference type="Gene3D" id="1.10.510.10">
    <property type="entry name" value="Transferase(Phosphotransferase) domain 1"/>
    <property type="match status" value="1"/>
</dbReference>
<reference evidence="8 9" key="1">
    <citation type="submission" date="2016-10" db="EMBL/GenBank/DDBJ databases">
        <authorList>
            <person name="de Groot N.N."/>
        </authorList>
    </citation>
    <scope>NUCLEOTIDE SEQUENCE [LARGE SCALE GENOMIC DNA]</scope>
    <source>
        <strain evidence="8 9">DSM 43794</strain>
    </source>
</reference>
<keyword evidence="1" id="KW-0808">Transferase</keyword>
<keyword evidence="9" id="KW-1185">Reference proteome</keyword>
<keyword evidence="2 5" id="KW-0547">Nucleotide-binding</keyword>
<dbReference type="SMART" id="SM00220">
    <property type="entry name" value="S_TKc"/>
    <property type="match status" value="1"/>
</dbReference>
<proteinExistence type="predicted"/>
<dbReference type="EMBL" id="FNKK01000002">
    <property type="protein sequence ID" value="SDQ39313.1"/>
    <property type="molecule type" value="Genomic_DNA"/>
</dbReference>
<dbReference type="Pfam" id="PF00069">
    <property type="entry name" value="Pkinase"/>
    <property type="match status" value="1"/>
</dbReference>
<dbReference type="PANTHER" id="PTHR43289">
    <property type="entry name" value="MITOGEN-ACTIVATED PROTEIN KINASE KINASE KINASE 20-RELATED"/>
    <property type="match status" value="1"/>
</dbReference>
<evidence type="ECO:0000256" key="4">
    <source>
        <dbReference type="ARBA" id="ARBA00022840"/>
    </source>
</evidence>
<dbReference type="InterPro" id="IPR011009">
    <property type="entry name" value="Kinase-like_dom_sf"/>
</dbReference>
<feature type="transmembrane region" description="Helical" evidence="6">
    <location>
        <begin position="376"/>
        <end position="393"/>
    </location>
</feature>
<dbReference type="PROSITE" id="PS50011">
    <property type="entry name" value="PROTEIN_KINASE_DOM"/>
    <property type="match status" value="1"/>
</dbReference>
<accession>A0A1H1AHS5</accession>
<keyword evidence="3 8" id="KW-0418">Kinase</keyword>
<protein>
    <submittedName>
        <fullName evidence="8">Serine/threonine protein kinase</fullName>
    </submittedName>
</protein>
<dbReference type="PANTHER" id="PTHR43289:SF34">
    <property type="entry name" value="SERINE_THREONINE-PROTEIN KINASE YBDM-RELATED"/>
    <property type="match status" value="1"/>
</dbReference>
<dbReference type="PROSITE" id="PS00108">
    <property type="entry name" value="PROTEIN_KINASE_ST"/>
    <property type="match status" value="1"/>
</dbReference>
<feature type="transmembrane region" description="Helical" evidence="6">
    <location>
        <begin position="399"/>
        <end position="418"/>
    </location>
</feature>
<dbReference type="AlphaFoldDB" id="A0A1H1AHS5"/>
<dbReference type="GO" id="GO:0005524">
    <property type="term" value="F:ATP binding"/>
    <property type="evidence" value="ECO:0007669"/>
    <property type="project" value="UniProtKB-UniRule"/>
</dbReference>
<evidence type="ECO:0000256" key="6">
    <source>
        <dbReference type="SAM" id="Phobius"/>
    </source>
</evidence>
<dbReference type="CDD" id="cd14014">
    <property type="entry name" value="STKc_PknB_like"/>
    <property type="match status" value="1"/>
</dbReference>
<keyword evidence="8" id="KW-0723">Serine/threonine-protein kinase</keyword>
<feature type="domain" description="Protein kinase" evidence="7">
    <location>
        <begin position="13"/>
        <end position="265"/>
    </location>
</feature>
<evidence type="ECO:0000259" key="7">
    <source>
        <dbReference type="PROSITE" id="PS50011"/>
    </source>
</evidence>
<evidence type="ECO:0000256" key="3">
    <source>
        <dbReference type="ARBA" id="ARBA00022777"/>
    </source>
</evidence>
<dbReference type="InterPro" id="IPR000719">
    <property type="entry name" value="Prot_kinase_dom"/>
</dbReference>
<organism evidence="8 9">
    <name type="scientific">Thermostaphylospora chromogena</name>
    <dbReference type="NCBI Taxonomy" id="35622"/>
    <lineage>
        <taxon>Bacteria</taxon>
        <taxon>Bacillati</taxon>
        <taxon>Actinomycetota</taxon>
        <taxon>Actinomycetes</taxon>
        <taxon>Streptosporangiales</taxon>
        <taxon>Thermomonosporaceae</taxon>
        <taxon>Thermostaphylospora</taxon>
    </lineage>
</organism>
<dbReference type="OrthoDB" id="9762169at2"/>
<dbReference type="InterPro" id="IPR017441">
    <property type="entry name" value="Protein_kinase_ATP_BS"/>
</dbReference>
<dbReference type="Proteomes" id="UP000217103">
    <property type="component" value="Unassembled WGS sequence"/>
</dbReference>
<sequence>MVVPPDVERLGPYRLLSPIGAGGFGAVYIALDPQGHTVAVKVLHPPVAADSAAIARLAREVEVMRRVRGKHVAEVLDAELSGERPYLVTRYVQGRPLHAVVTDDGPITGDALARLARGLAAALASIHGAGVVHRDLKPANVILADGEPIVIDFGVAAALDSPSVTASGAVLGTPGYLAPEVISTGVSGPEADVFSFAATLAFAATGRQPYGTGPATAVAYRVVHEEPDLGGVPEWLAPLLRECMARDPAARPTAEQLCARLGASVPPPAPPVDAVRDTAVADIPPVQGVHGMATRALVAESPRPGLSPEDARARHAAKVRTRWVIGSGAITALTAAAAQEHLPEVSLLVLAVYACAVVADAGVALFRRGGPQRARLAVDVGSVIGTVAAWFALSVFFSTFTLVLALGTVLAVLLVIVVSS</sequence>
<evidence type="ECO:0000313" key="9">
    <source>
        <dbReference type="Proteomes" id="UP000217103"/>
    </source>
</evidence>
<gene>
    <name evidence="8" type="ORF">SAMN04489764_0504</name>
</gene>
<dbReference type="PROSITE" id="PS00107">
    <property type="entry name" value="PROTEIN_KINASE_ATP"/>
    <property type="match status" value="1"/>
</dbReference>
<name>A0A1H1AHS5_9ACTN</name>
<dbReference type="STRING" id="35622.SAMN04489764_0504"/>
<keyword evidence="6" id="KW-0812">Transmembrane</keyword>
<keyword evidence="6" id="KW-1133">Transmembrane helix</keyword>
<evidence type="ECO:0000313" key="8">
    <source>
        <dbReference type="EMBL" id="SDQ39313.1"/>
    </source>
</evidence>
<evidence type="ECO:0000256" key="2">
    <source>
        <dbReference type="ARBA" id="ARBA00022741"/>
    </source>
</evidence>
<evidence type="ECO:0000256" key="1">
    <source>
        <dbReference type="ARBA" id="ARBA00022679"/>
    </source>
</evidence>
<dbReference type="Gene3D" id="3.30.200.20">
    <property type="entry name" value="Phosphorylase Kinase, domain 1"/>
    <property type="match status" value="1"/>
</dbReference>
<dbReference type="GO" id="GO:0004674">
    <property type="term" value="F:protein serine/threonine kinase activity"/>
    <property type="evidence" value="ECO:0007669"/>
    <property type="project" value="UniProtKB-KW"/>
</dbReference>